<reference evidence="7 8" key="1">
    <citation type="submission" date="2024-02" db="EMBL/GenBank/DDBJ databases">
        <authorList>
            <person name="Daric V."/>
            <person name="Darras S."/>
        </authorList>
    </citation>
    <scope>NUCLEOTIDE SEQUENCE [LARGE SCALE GENOMIC DNA]</scope>
</reference>
<evidence type="ECO:0000256" key="1">
    <source>
        <dbReference type="ARBA" id="ARBA00022499"/>
    </source>
</evidence>
<proteinExistence type="predicted"/>
<dbReference type="InterPro" id="IPR031964">
    <property type="entry name" value="CARD_dom"/>
</dbReference>
<dbReference type="InterPro" id="IPR011029">
    <property type="entry name" value="DEATH-like_dom_sf"/>
</dbReference>
<dbReference type="Pfam" id="PF16739">
    <property type="entry name" value="CARD_2"/>
    <property type="match status" value="1"/>
</dbReference>
<organism evidence="7 8">
    <name type="scientific">Clavelina lepadiformis</name>
    <name type="common">Light-bulb sea squirt</name>
    <name type="synonym">Ascidia lepadiformis</name>
    <dbReference type="NCBI Taxonomy" id="159417"/>
    <lineage>
        <taxon>Eukaryota</taxon>
        <taxon>Metazoa</taxon>
        <taxon>Chordata</taxon>
        <taxon>Tunicata</taxon>
        <taxon>Ascidiacea</taxon>
        <taxon>Aplousobranchia</taxon>
        <taxon>Clavelinidae</taxon>
        <taxon>Clavelina</taxon>
    </lineage>
</organism>
<evidence type="ECO:0000256" key="4">
    <source>
        <dbReference type="ARBA" id="ARBA00022843"/>
    </source>
</evidence>
<comment type="caution">
    <text evidence="7">The sequence shown here is derived from an EMBL/GenBank/DDBJ whole genome shotgun (WGS) entry which is preliminary data.</text>
</comment>
<name>A0ABP0G5F8_CLALP</name>
<dbReference type="EMBL" id="CAWYQH010000103">
    <property type="protein sequence ID" value="CAK8686800.1"/>
    <property type="molecule type" value="Genomic_DNA"/>
</dbReference>
<gene>
    <name evidence="7" type="ORF">CVLEPA_LOCUS18832</name>
</gene>
<evidence type="ECO:0000259" key="6">
    <source>
        <dbReference type="Pfam" id="PF16739"/>
    </source>
</evidence>
<evidence type="ECO:0000313" key="7">
    <source>
        <dbReference type="EMBL" id="CAK8686800.1"/>
    </source>
</evidence>
<evidence type="ECO:0000256" key="3">
    <source>
        <dbReference type="ARBA" id="ARBA00022588"/>
    </source>
</evidence>
<evidence type="ECO:0000313" key="8">
    <source>
        <dbReference type="Proteomes" id="UP001642483"/>
    </source>
</evidence>
<accession>A0ABP0G5F8</accession>
<evidence type="ECO:0000256" key="2">
    <source>
        <dbReference type="ARBA" id="ARBA00022553"/>
    </source>
</evidence>
<dbReference type="Gene3D" id="1.10.533.10">
    <property type="entry name" value="Death Domain, Fas"/>
    <property type="match status" value="1"/>
</dbReference>
<protein>
    <recommendedName>
        <fullName evidence="6">Caspase recruitment domain-containing protein</fullName>
    </recommendedName>
</protein>
<dbReference type="SUPFAM" id="SSF47986">
    <property type="entry name" value="DEATH domain"/>
    <property type="match status" value="1"/>
</dbReference>
<keyword evidence="2" id="KW-0597">Phosphoprotein</keyword>
<keyword evidence="1" id="KW-1017">Isopeptide bond</keyword>
<keyword evidence="3" id="KW-0399">Innate immunity</keyword>
<keyword evidence="4" id="KW-0832">Ubl conjugation</keyword>
<keyword evidence="8" id="KW-1185">Reference proteome</keyword>
<evidence type="ECO:0000256" key="5">
    <source>
        <dbReference type="ARBA" id="ARBA00022859"/>
    </source>
</evidence>
<feature type="domain" description="Caspase recruitment" evidence="6">
    <location>
        <begin position="22"/>
        <end position="94"/>
    </location>
</feature>
<keyword evidence="5" id="KW-0391">Immunity</keyword>
<sequence length="98" mass="11259">MSERDSILKRKVTYDVEIRRLLLQRIYPSQLLDWMPCVYVGTKQEIQQIERNQGQASAAAKFLDAVPNFAGWSEEFIDALLTIGQKDIANILQNIFSV</sequence>
<dbReference type="Proteomes" id="UP001642483">
    <property type="component" value="Unassembled WGS sequence"/>
</dbReference>